<dbReference type="InterPro" id="IPR036388">
    <property type="entry name" value="WH-like_DNA-bd_sf"/>
</dbReference>
<dbReference type="AlphaFoldDB" id="A0A1I6GWE6"/>
<feature type="transmembrane region" description="Helical" evidence="2">
    <location>
        <begin position="186"/>
        <end position="206"/>
    </location>
</feature>
<keyword evidence="2" id="KW-1133">Transmembrane helix</keyword>
<dbReference type="Proteomes" id="UP000198531">
    <property type="component" value="Unassembled WGS sequence"/>
</dbReference>
<evidence type="ECO:0000313" key="3">
    <source>
        <dbReference type="EMBL" id="SFR46574.1"/>
    </source>
</evidence>
<dbReference type="RefSeq" id="WP_089806481.1">
    <property type="nucleotide sequence ID" value="NZ_FOYT01000001.1"/>
</dbReference>
<dbReference type="STRING" id="553469.SAMN04487947_1752"/>
<protein>
    <submittedName>
        <fullName evidence="3">Transcriptional regulator, ArsR family</fullName>
    </submittedName>
</protein>
<dbReference type="CDD" id="cd00090">
    <property type="entry name" value="HTH_ARSR"/>
    <property type="match status" value="1"/>
</dbReference>
<evidence type="ECO:0000256" key="1">
    <source>
        <dbReference type="SAM" id="MobiDB-lite"/>
    </source>
</evidence>
<feature type="transmembrane region" description="Helical" evidence="2">
    <location>
        <begin position="133"/>
        <end position="156"/>
    </location>
</feature>
<organism evidence="3 4">
    <name type="scientific">Halogeometricum rufum</name>
    <dbReference type="NCBI Taxonomy" id="553469"/>
    <lineage>
        <taxon>Archaea</taxon>
        <taxon>Methanobacteriati</taxon>
        <taxon>Methanobacteriota</taxon>
        <taxon>Stenosarchaea group</taxon>
        <taxon>Halobacteria</taxon>
        <taxon>Halobacteriales</taxon>
        <taxon>Haloferacaceae</taxon>
        <taxon>Halogeometricum</taxon>
    </lineage>
</organism>
<feature type="region of interest" description="Disordered" evidence="1">
    <location>
        <begin position="1"/>
        <end position="26"/>
    </location>
</feature>
<name>A0A1I6GWE6_9EURY</name>
<feature type="compositionally biased region" description="Acidic residues" evidence="1">
    <location>
        <begin position="10"/>
        <end position="22"/>
    </location>
</feature>
<dbReference type="InterPro" id="IPR036390">
    <property type="entry name" value="WH_DNA-bd_sf"/>
</dbReference>
<dbReference type="EMBL" id="FOYT01000001">
    <property type="protein sequence ID" value="SFR46574.1"/>
    <property type="molecule type" value="Genomic_DNA"/>
</dbReference>
<keyword evidence="2" id="KW-0472">Membrane</keyword>
<dbReference type="Pfam" id="PF12840">
    <property type="entry name" value="HTH_20"/>
    <property type="match status" value="1"/>
</dbReference>
<gene>
    <name evidence="3" type="ORF">SAMN04487947_1752</name>
</gene>
<accession>A0A1I6GWE6</accession>
<dbReference type="InterPro" id="IPR011991">
    <property type="entry name" value="ArsR-like_HTH"/>
</dbReference>
<proteinExistence type="predicted"/>
<evidence type="ECO:0000313" key="4">
    <source>
        <dbReference type="Proteomes" id="UP000198531"/>
    </source>
</evidence>
<keyword evidence="2" id="KW-0812">Transmembrane</keyword>
<evidence type="ECO:0000256" key="2">
    <source>
        <dbReference type="SAM" id="Phobius"/>
    </source>
</evidence>
<keyword evidence="4" id="KW-1185">Reference proteome</keyword>
<dbReference type="OrthoDB" id="282561at2157"/>
<dbReference type="Gene3D" id="1.10.10.10">
    <property type="entry name" value="Winged helix-like DNA-binding domain superfamily/Winged helix DNA-binding domain"/>
    <property type="match status" value="1"/>
</dbReference>
<dbReference type="SUPFAM" id="SSF46785">
    <property type="entry name" value="Winged helix' DNA-binding domain"/>
    <property type="match status" value="1"/>
</dbReference>
<reference evidence="4" key="1">
    <citation type="submission" date="2016-10" db="EMBL/GenBank/DDBJ databases">
        <authorList>
            <person name="Varghese N."/>
            <person name="Submissions S."/>
        </authorList>
    </citation>
    <scope>NUCLEOTIDE SEQUENCE [LARGE SCALE GENOMIC DNA]</scope>
    <source>
        <strain evidence="4">CGMCC 1.7736</strain>
    </source>
</reference>
<sequence length="210" mass="21442">MSGLLPSDADVTDADAESDSDANGDLRVLSLDDDEAEQLIGCLSSDTARETFAALQRDPSTASELADAVDTSLQNVRHHLDNLRSAGLVRIADTRYSVKGREMKVYAPTQDSLVVCVGSTEDKDSFLDGLGQYVGAGAALAVAAVAVQTLFGAGVADLGGPATTPRVADGVTGGAEPVLGLLPPGVAFLAGGLLVLGVLLTVRAYGSRVK</sequence>